<dbReference type="CDD" id="cd07982">
    <property type="entry name" value="HFD_TAF10"/>
    <property type="match status" value="1"/>
</dbReference>
<keyword evidence="8" id="KW-0396">Initiation factor</keyword>
<reference evidence="9" key="1">
    <citation type="submission" date="2018-05" db="EMBL/GenBank/DDBJ databases">
        <title>Draft genome sequence of Stemphylium lycopersici strain CIDEFI 213.</title>
        <authorList>
            <person name="Medina R."/>
            <person name="Franco M.E.E."/>
            <person name="Lucentini C.G."/>
            <person name="Saparrat M.C.N."/>
            <person name="Balatti P.A."/>
        </authorList>
    </citation>
    <scope>NUCLEOTIDE SEQUENCE [LARGE SCALE GENOMIC DNA]</scope>
    <source>
        <strain evidence="9">CIDEFI 213</strain>
    </source>
</reference>
<dbReference type="GO" id="GO:1990841">
    <property type="term" value="F:promoter-specific chromatin binding"/>
    <property type="evidence" value="ECO:0007669"/>
    <property type="project" value="TreeGrafter"/>
</dbReference>
<dbReference type="GO" id="GO:0000124">
    <property type="term" value="C:SAGA complex"/>
    <property type="evidence" value="ECO:0007669"/>
    <property type="project" value="EnsemblFungi"/>
</dbReference>
<dbReference type="GO" id="GO:0042802">
    <property type="term" value="F:identical protein binding"/>
    <property type="evidence" value="ECO:0007669"/>
    <property type="project" value="EnsemblFungi"/>
</dbReference>
<comment type="similarity">
    <text evidence="5 6">Belongs to the TAF10 family.</text>
</comment>
<keyword evidence="4 6" id="KW-0539">Nucleus</keyword>
<dbReference type="AlphaFoldDB" id="A0A364N2V0"/>
<dbReference type="EMBL" id="QGDH01000065">
    <property type="protein sequence ID" value="RAR10536.1"/>
    <property type="molecule type" value="Genomic_DNA"/>
</dbReference>
<organism evidence="8 9">
    <name type="scientific">Stemphylium lycopersici</name>
    <name type="common">Tomato gray leaf spot disease fungus</name>
    <name type="synonym">Thyrospora lycopersici</name>
    <dbReference type="NCBI Taxonomy" id="183478"/>
    <lineage>
        <taxon>Eukaryota</taxon>
        <taxon>Fungi</taxon>
        <taxon>Dikarya</taxon>
        <taxon>Ascomycota</taxon>
        <taxon>Pezizomycotina</taxon>
        <taxon>Dothideomycetes</taxon>
        <taxon>Pleosporomycetidae</taxon>
        <taxon>Pleosporales</taxon>
        <taxon>Pleosporineae</taxon>
        <taxon>Pleosporaceae</taxon>
        <taxon>Stemphylium</taxon>
    </lineage>
</organism>
<feature type="region of interest" description="Disordered" evidence="7">
    <location>
        <begin position="139"/>
        <end position="194"/>
    </location>
</feature>
<evidence type="ECO:0000256" key="7">
    <source>
        <dbReference type="SAM" id="MobiDB-lite"/>
    </source>
</evidence>
<evidence type="ECO:0000256" key="1">
    <source>
        <dbReference type="ARBA" id="ARBA00004123"/>
    </source>
</evidence>
<dbReference type="PANTHER" id="PTHR21242:SF0">
    <property type="entry name" value="TRANSCRIPTION INITIATION FACTOR TFIID SUBUNIT 10"/>
    <property type="match status" value="1"/>
</dbReference>
<keyword evidence="9" id="KW-1185">Reference proteome</keyword>
<gene>
    <name evidence="8" type="ORF">DDE83_005040</name>
</gene>
<dbReference type="GO" id="GO:0060090">
    <property type="term" value="F:molecular adaptor activity"/>
    <property type="evidence" value="ECO:0007669"/>
    <property type="project" value="EnsemblFungi"/>
</dbReference>
<dbReference type="Pfam" id="PF03540">
    <property type="entry name" value="TAF10"/>
    <property type="match status" value="1"/>
</dbReference>
<sequence>MSESNSQPPDTNMEGNDELDRTVDEEIKQDATQLQADAMNLDGANDAEPPAVNGVADAATTFEARIPAKKDATLREFLGKMDEYAPIIPDAVTNYYLTRAGLPPPPQTSQHLARLLALATQKFIADIAADAYQFSRIRSSNTTSNNPMGGAGGPPGAAAPGGAQGGKDSGAKAKDYNLGIQRPGYGGGGQGGSQGRTVLTMEDLGMAVGEYGVNIKRGEFYR</sequence>
<dbReference type="GO" id="GO:0016251">
    <property type="term" value="F:RNA polymerase II general transcription initiation factor activity"/>
    <property type="evidence" value="ECO:0007669"/>
    <property type="project" value="TreeGrafter"/>
</dbReference>
<evidence type="ECO:0000313" key="9">
    <source>
        <dbReference type="Proteomes" id="UP000249619"/>
    </source>
</evidence>
<dbReference type="GO" id="GO:0006325">
    <property type="term" value="P:chromatin organization"/>
    <property type="evidence" value="ECO:0007669"/>
    <property type="project" value="EnsemblFungi"/>
</dbReference>
<comment type="function">
    <text evidence="6">Functions as a component of both the DNA-binding general transcription initiation factor complex TFIID and the transcription coactivator SAGA complex. Binding of TFIID to a promoter (with or without TATA element) is the initial step in pre-initiation complex (PIC) formation. TFIID plays a key role in the regulation of gene expression by RNA polymerase II through different activities such as transcription activator interaction, core promoter recognition and selectivity, TFIIA and TFIIB interaction, chromatin modification (histone acetylation by TAF1), facilitation of DNA opening and initiation of transcription. SAGA acts as a general cofactor required for essentially all RNA polymerase II transcription. At the promoters, SAGA is required for transcription pre-initiation complex (PIC) recruitment. It influences RNA polymerase II transcriptional activity through different activities such as TBP interaction (via core/TAF module) and promoter selectivity, interaction with transcription activators (via Tra1/SPT module), and chromatin modification through histone acetylation (via HAT module) and deubiquitination (via DUB module). SAGA preferentially acetylates histones H3 (to form H3K9ac, H3K14ac, H3K18ac and H3K23ac) and H2B and deubiquitinates histone H2B. SAGA interacts with DNA via upstream activating sequences (UASs).</text>
</comment>
<evidence type="ECO:0000256" key="4">
    <source>
        <dbReference type="ARBA" id="ARBA00023242"/>
    </source>
</evidence>
<comment type="subcellular location">
    <subcellularLocation>
        <location evidence="1 6">Nucleus</location>
    </subcellularLocation>
</comment>
<comment type="caution">
    <text evidence="8">The sequence shown here is derived from an EMBL/GenBank/DDBJ whole genome shotgun (WGS) entry which is preliminary data.</text>
</comment>
<protein>
    <recommendedName>
        <fullName evidence="6">Transcription initiation factor TFIID subunit 10</fullName>
    </recommendedName>
</protein>
<evidence type="ECO:0000256" key="2">
    <source>
        <dbReference type="ARBA" id="ARBA00023015"/>
    </source>
</evidence>
<feature type="compositionally biased region" description="Polar residues" evidence="7">
    <location>
        <begin position="1"/>
        <end position="14"/>
    </location>
</feature>
<evidence type="ECO:0000313" key="8">
    <source>
        <dbReference type="EMBL" id="RAR10536.1"/>
    </source>
</evidence>
<dbReference type="GO" id="GO:0046695">
    <property type="term" value="C:SLIK (SAGA-like) complex"/>
    <property type="evidence" value="ECO:0007669"/>
    <property type="project" value="EnsemblFungi"/>
</dbReference>
<name>A0A364N2V0_STELY</name>
<dbReference type="GO" id="GO:0051123">
    <property type="term" value="P:RNA polymerase II preinitiation complex assembly"/>
    <property type="evidence" value="ECO:0007669"/>
    <property type="project" value="EnsemblFungi"/>
</dbReference>
<evidence type="ECO:0000256" key="5">
    <source>
        <dbReference type="ARBA" id="ARBA00025730"/>
    </source>
</evidence>
<dbReference type="InterPro" id="IPR003923">
    <property type="entry name" value="TAF10"/>
</dbReference>
<feature type="compositionally biased region" description="Gly residues" evidence="7">
    <location>
        <begin position="184"/>
        <end position="194"/>
    </location>
</feature>
<accession>A0A364N2V0</accession>
<dbReference type="GO" id="GO:0045944">
    <property type="term" value="P:positive regulation of transcription by RNA polymerase II"/>
    <property type="evidence" value="ECO:0007669"/>
    <property type="project" value="EnsemblFungi"/>
</dbReference>
<proteinExistence type="inferred from homology"/>
<dbReference type="OrthoDB" id="154356at2759"/>
<dbReference type="STRING" id="183478.A0A364N2V0"/>
<dbReference type="PANTHER" id="PTHR21242">
    <property type="entry name" value="TRANSCRIPTION INITIATION FACTOR TFIID SUBUNIT 10"/>
    <property type="match status" value="1"/>
</dbReference>
<dbReference type="GO" id="GO:0005669">
    <property type="term" value="C:transcription factor TFIID complex"/>
    <property type="evidence" value="ECO:0007669"/>
    <property type="project" value="EnsemblFungi"/>
</dbReference>
<keyword evidence="3 6" id="KW-0804">Transcription</keyword>
<feature type="region of interest" description="Disordered" evidence="7">
    <location>
        <begin position="1"/>
        <end position="25"/>
    </location>
</feature>
<dbReference type="GO" id="GO:0003743">
    <property type="term" value="F:translation initiation factor activity"/>
    <property type="evidence" value="ECO:0007669"/>
    <property type="project" value="UniProtKB-KW"/>
</dbReference>
<evidence type="ECO:0000256" key="3">
    <source>
        <dbReference type="ARBA" id="ARBA00023163"/>
    </source>
</evidence>
<dbReference type="Proteomes" id="UP000249619">
    <property type="component" value="Unassembled WGS sequence"/>
</dbReference>
<evidence type="ECO:0000256" key="6">
    <source>
        <dbReference type="PIRNR" id="PIRNR017246"/>
    </source>
</evidence>
<keyword evidence="2 6" id="KW-0805">Transcription regulation</keyword>
<dbReference type="PIRSF" id="PIRSF017246">
    <property type="entry name" value="TFIID_TAF10"/>
    <property type="match status" value="1"/>
</dbReference>
<keyword evidence="8" id="KW-0648">Protein biosynthesis</keyword>